<organism evidence="3">
    <name type="scientific">marine metagenome</name>
    <dbReference type="NCBI Taxonomy" id="408172"/>
    <lineage>
        <taxon>unclassified sequences</taxon>
        <taxon>metagenomes</taxon>
        <taxon>ecological metagenomes</taxon>
    </lineage>
</organism>
<reference evidence="3" key="1">
    <citation type="submission" date="2018-05" db="EMBL/GenBank/DDBJ databases">
        <authorList>
            <person name="Lanie J.A."/>
            <person name="Ng W.-L."/>
            <person name="Kazmierczak K.M."/>
            <person name="Andrzejewski T.M."/>
            <person name="Davidsen T.M."/>
            <person name="Wayne K.J."/>
            <person name="Tettelin H."/>
            <person name="Glass J.I."/>
            <person name="Rusch D."/>
            <person name="Podicherti R."/>
            <person name="Tsui H.-C.T."/>
            <person name="Winkler M.E."/>
        </authorList>
    </citation>
    <scope>NUCLEOTIDE SEQUENCE</scope>
</reference>
<dbReference type="InterPro" id="IPR011701">
    <property type="entry name" value="MFS"/>
</dbReference>
<accession>A0A381T5H5</accession>
<dbReference type="InterPro" id="IPR050327">
    <property type="entry name" value="Proton-linked_MCT"/>
</dbReference>
<dbReference type="InterPro" id="IPR020846">
    <property type="entry name" value="MFS_dom"/>
</dbReference>
<protein>
    <recommendedName>
        <fullName evidence="2">Major facilitator superfamily (MFS) profile domain-containing protein</fullName>
    </recommendedName>
</protein>
<dbReference type="PANTHER" id="PTHR11360:SF284">
    <property type="entry name" value="EG:103B4.3 PROTEIN-RELATED"/>
    <property type="match status" value="1"/>
</dbReference>
<sequence length="311" mass="34329">MTLKLKNLFHGWYVALGCCLIYFFVNSMTLFVPQTLFPRLMEEFAVNEAEISLTVARTLLFASILSPISGILIDKYGAVTVLKVGVIIMGLIYGFYPFATSIDTLYRLHFLMAIGLVCSGLGPNVIIVSNWFNEHRGKVVGMLVAGSSLGGATLPLFISPIVNAPGWGWRWGYGILAILFWVFAVIPAYTFIRPNPQSMGLHPDGLDHAPKQLNEASSGVNFIDALKSRALWCLGIGSACLWFSIQGLNSQITIFFEQEAGYTAQQAVILFSTLFWFSFFGKFAFGALSDKIPKQRVFLMTSCILFIGSLL</sequence>
<feature type="transmembrane region" description="Helical" evidence="1">
    <location>
        <begin position="110"/>
        <end position="132"/>
    </location>
</feature>
<feature type="transmembrane region" description="Helical" evidence="1">
    <location>
        <begin position="51"/>
        <end position="73"/>
    </location>
</feature>
<proteinExistence type="predicted"/>
<evidence type="ECO:0000259" key="2">
    <source>
        <dbReference type="PROSITE" id="PS50850"/>
    </source>
</evidence>
<feature type="domain" description="Major facilitator superfamily (MFS) profile" evidence="2">
    <location>
        <begin position="15"/>
        <end position="311"/>
    </location>
</feature>
<dbReference type="Pfam" id="PF07690">
    <property type="entry name" value="MFS_1"/>
    <property type="match status" value="1"/>
</dbReference>
<evidence type="ECO:0000256" key="1">
    <source>
        <dbReference type="SAM" id="Phobius"/>
    </source>
</evidence>
<feature type="transmembrane region" description="Helical" evidence="1">
    <location>
        <begin position="268"/>
        <end position="288"/>
    </location>
</feature>
<name>A0A381T5H5_9ZZZZ</name>
<dbReference type="Gene3D" id="1.20.1250.20">
    <property type="entry name" value="MFS general substrate transporter like domains"/>
    <property type="match status" value="2"/>
</dbReference>
<dbReference type="GO" id="GO:0022857">
    <property type="term" value="F:transmembrane transporter activity"/>
    <property type="evidence" value="ECO:0007669"/>
    <property type="project" value="InterPro"/>
</dbReference>
<dbReference type="InterPro" id="IPR036259">
    <property type="entry name" value="MFS_trans_sf"/>
</dbReference>
<dbReference type="EMBL" id="UINC01004054">
    <property type="protein sequence ID" value="SVA11422.1"/>
    <property type="molecule type" value="Genomic_DNA"/>
</dbReference>
<feature type="transmembrane region" description="Helical" evidence="1">
    <location>
        <begin position="12"/>
        <end position="31"/>
    </location>
</feature>
<feature type="transmembrane region" description="Helical" evidence="1">
    <location>
        <begin position="171"/>
        <end position="192"/>
    </location>
</feature>
<feature type="transmembrane region" description="Helical" evidence="1">
    <location>
        <begin position="139"/>
        <end position="159"/>
    </location>
</feature>
<dbReference type="AlphaFoldDB" id="A0A381T5H5"/>
<dbReference type="SUPFAM" id="SSF103473">
    <property type="entry name" value="MFS general substrate transporter"/>
    <property type="match status" value="1"/>
</dbReference>
<keyword evidence="1" id="KW-0812">Transmembrane</keyword>
<feature type="transmembrane region" description="Helical" evidence="1">
    <location>
        <begin position="230"/>
        <end position="248"/>
    </location>
</feature>
<keyword evidence="1" id="KW-1133">Transmembrane helix</keyword>
<dbReference type="PROSITE" id="PS51257">
    <property type="entry name" value="PROKAR_LIPOPROTEIN"/>
    <property type="match status" value="1"/>
</dbReference>
<feature type="transmembrane region" description="Helical" evidence="1">
    <location>
        <begin position="80"/>
        <end position="98"/>
    </location>
</feature>
<dbReference type="PROSITE" id="PS50850">
    <property type="entry name" value="MFS"/>
    <property type="match status" value="1"/>
</dbReference>
<dbReference type="PANTHER" id="PTHR11360">
    <property type="entry name" value="MONOCARBOXYLATE TRANSPORTER"/>
    <property type="match status" value="1"/>
</dbReference>
<gene>
    <name evidence="3" type="ORF">METZ01_LOCUS64276</name>
</gene>
<evidence type="ECO:0000313" key="3">
    <source>
        <dbReference type="EMBL" id="SVA11422.1"/>
    </source>
</evidence>
<feature type="non-terminal residue" evidence="3">
    <location>
        <position position="311"/>
    </location>
</feature>
<keyword evidence="1" id="KW-0472">Membrane</keyword>